<dbReference type="GO" id="GO:0051539">
    <property type="term" value="F:4 iron, 4 sulfur cluster binding"/>
    <property type="evidence" value="ECO:0007669"/>
    <property type="project" value="UniProtKB-KW"/>
</dbReference>
<dbReference type="PROSITE" id="PS00198">
    <property type="entry name" value="4FE4S_FER_1"/>
    <property type="match status" value="1"/>
</dbReference>
<dbReference type="STRING" id="416591.Tlet_1345"/>
<keyword evidence="3" id="KW-0408">Iron</keyword>
<name>A8F6W8_PSELT</name>
<dbReference type="eggNOG" id="COG0437">
    <property type="taxonomic scope" value="Bacteria"/>
</dbReference>
<reference evidence="6 7" key="1">
    <citation type="submission" date="2007-08" db="EMBL/GenBank/DDBJ databases">
        <title>Complete sequence of Thermotoga lettingae TMO.</title>
        <authorList>
            <consortium name="US DOE Joint Genome Institute"/>
            <person name="Copeland A."/>
            <person name="Lucas S."/>
            <person name="Lapidus A."/>
            <person name="Barry K."/>
            <person name="Glavina del Rio T."/>
            <person name="Dalin E."/>
            <person name="Tice H."/>
            <person name="Pitluck S."/>
            <person name="Foster B."/>
            <person name="Bruce D."/>
            <person name="Schmutz J."/>
            <person name="Larimer F."/>
            <person name="Land M."/>
            <person name="Hauser L."/>
            <person name="Kyrpides N."/>
            <person name="Mikhailova N."/>
            <person name="Nelson K."/>
            <person name="Gogarten J.P."/>
            <person name="Noll K."/>
            <person name="Richardson P."/>
        </authorList>
    </citation>
    <scope>NUCLEOTIDE SEQUENCE [LARGE SCALE GENOMIC DNA]</scope>
    <source>
        <strain evidence="7">ATCC BAA-301 / DSM 14385 / NBRC 107922 / TMO</strain>
    </source>
</reference>
<evidence type="ECO:0000313" key="6">
    <source>
        <dbReference type="EMBL" id="ABV33902.1"/>
    </source>
</evidence>
<dbReference type="RefSeq" id="WP_012003378.1">
    <property type="nucleotide sequence ID" value="NC_009828.1"/>
</dbReference>
<feature type="domain" description="4Fe-4S ferredoxin-type" evidence="5">
    <location>
        <begin position="42"/>
        <end position="77"/>
    </location>
</feature>
<dbReference type="CDD" id="cd16370">
    <property type="entry name" value="DMSOR_beta_like"/>
    <property type="match status" value="1"/>
</dbReference>
<evidence type="ECO:0000256" key="1">
    <source>
        <dbReference type="ARBA" id="ARBA00022485"/>
    </source>
</evidence>
<keyword evidence="1" id="KW-0004">4Fe-4S</keyword>
<gene>
    <name evidence="6" type="ordered locus">Tlet_1345</name>
</gene>
<dbReference type="KEGG" id="tle:Tlet_1345"/>
<feature type="domain" description="4Fe-4S ferredoxin-type" evidence="5">
    <location>
        <begin position="79"/>
        <end position="108"/>
    </location>
</feature>
<feature type="domain" description="4Fe-4S ferredoxin-type" evidence="5">
    <location>
        <begin position="3"/>
        <end position="33"/>
    </location>
</feature>
<sequence length="142" mass="15785">MGKKLVVKDRERCIGCYSCMYACSRAWHNIIGIEKSAMRVKNYPGVEGAFSVRICQACLEPECAEICPTGALKLSKKGYGVELDRKKCTHCMRCVKACSAGALQWDDETQMPLPCYHCGVCVMYCPTNVLDMQEVVTNVQNA</sequence>
<dbReference type="PANTHER" id="PTHR42859">
    <property type="entry name" value="OXIDOREDUCTASE"/>
    <property type="match status" value="1"/>
</dbReference>
<evidence type="ECO:0000256" key="2">
    <source>
        <dbReference type="ARBA" id="ARBA00022723"/>
    </source>
</evidence>
<keyword evidence="4" id="KW-0411">Iron-sulfur</keyword>
<proteinExistence type="predicted"/>
<reference evidence="6 7" key="2">
    <citation type="journal article" date="2009" name="Proc. Natl. Acad. Sci. U.S.A.">
        <title>On the chimeric nature, thermophilic origin, and phylogenetic placement of the Thermotogales.</title>
        <authorList>
            <person name="Zhaxybayeva O."/>
            <person name="Swithers K.S."/>
            <person name="Lapierre P."/>
            <person name="Fournier G.P."/>
            <person name="Bickhart D.M."/>
            <person name="DeBoy R.T."/>
            <person name="Nelson K.E."/>
            <person name="Nesbo C.L."/>
            <person name="Doolittle W.F."/>
            <person name="Gogarten J.P."/>
            <person name="Noll K.M."/>
        </authorList>
    </citation>
    <scope>NUCLEOTIDE SEQUENCE [LARGE SCALE GENOMIC DNA]</scope>
    <source>
        <strain evidence="7">ATCC BAA-301 / DSM 14385 / NBRC 107922 / TMO</strain>
    </source>
</reference>
<dbReference type="GO" id="GO:0046872">
    <property type="term" value="F:metal ion binding"/>
    <property type="evidence" value="ECO:0007669"/>
    <property type="project" value="UniProtKB-KW"/>
</dbReference>
<dbReference type="HOGENOM" id="CLU_043374_3_2_0"/>
<dbReference type="Pfam" id="PF12800">
    <property type="entry name" value="Fer4_4"/>
    <property type="match status" value="2"/>
</dbReference>
<dbReference type="OrthoDB" id="9810688at2"/>
<dbReference type="EMBL" id="CP000812">
    <property type="protein sequence ID" value="ABV33902.1"/>
    <property type="molecule type" value="Genomic_DNA"/>
</dbReference>
<dbReference type="InterPro" id="IPR017896">
    <property type="entry name" value="4Fe4S_Fe-S-bd"/>
</dbReference>
<evidence type="ECO:0000259" key="5">
    <source>
        <dbReference type="PROSITE" id="PS51379"/>
    </source>
</evidence>
<dbReference type="PANTHER" id="PTHR42859:SF15">
    <property type="entry name" value="IRON-SULFUR CLUSTER BINDING PROTEIN"/>
    <property type="match status" value="1"/>
</dbReference>
<keyword evidence="2" id="KW-0479">Metal-binding</keyword>
<evidence type="ECO:0000313" key="7">
    <source>
        <dbReference type="Proteomes" id="UP000002016"/>
    </source>
</evidence>
<feature type="domain" description="4Fe-4S ferredoxin-type" evidence="5">
    <location>
        <begin position="115"/>
        <end position="135"/>
    </location>
</feature>
<organism evidence="6 7">
    <name type="scientific">Pseudothermotoga lettingae (strain ATCC BAA-301 / DSM 14385 / NBRC 107922 / TMO)</name>
    <name type="common">Thermotoga lettingae</name>
    <dbReference type="NCBI Taxonomy" id="416591"/>
    <lineage>
        <taxon>Bacteria</taxon>
        <taxon>Thermotogati</taxon>
        <taxon>Thermotogota</taxon>
        <taxon>Thermotogae</taxon>
        <taxon>Thermotogales</taxon>
        <taxon>Thermotogaceae</taxon>
        <taxon>Pseudothermotoga</taxon>
    </lineage>
</organism>
<dbReference type="SUPFAM" id="SSF54862">
    <property type="entry name" value="4Fe-4S ferredoxins"/>
    <property type="match status" value="1"/>
</dbReference>
<keyword evidence="7" id="KW-1185">Reference proteome</keyword>
<evidence type="ECO:0000256" key="3">
    <source>
        <dbReference type="ARBA" id="ARBA00023004"/>
    </source>
</evidence>
<dbReference type="Pfam" id="PF13187">
    <property type="entry name" value="Fer4_9"/>
    <property type="match status" value="1"/>
</dbReference>
<accession>A8F6W8</accession>
<dbReference type="Gene3D" id="3.30.70.20">
    <property type="match status" value="2"/>
</dbReference>
<dbReference type="InterPro" id="IPR050294">
    <property type="entry name" value="RnfB_subfamily"/>
</dbReference>
<evidence type="ECO:0000256" key="4">
    <source>
        <dbReference type="ARBA" id="ARBA00023014"/>
    </source>
</evidence>
<protein>
    <submittedName>
        <fullName evidence="6">4Fe-4S ferredoxin iron-sulfur binding domain protein</fullName>
    </submittedName>
</protein>
<dbReference type="Proteomes" id="UP000002016">
    <property type="component" value="Chromosome"/>
</dbReference>
<dbReference type="InterPro" id="IPR017900">
    <property type="entry name" value="4Fe4S_Fe_S_CS"/>
</dbReference>
<dbReference type="AlphaFoldDB" id="A8F6W8"/>
<dbReference type="PROSITE" id="PS51379">
    <property type="entry name" value="4FE4S_FER_2"/>
    <property type="match status" value="4"/>
</dbReference>